<dbReference type="PANTHER" id="PTHR39081">
    <property type="entry name" value="MUT7-C DOMAIN-CONTAINING PROTEIN"/>
    <property type="match status" value="1"/>
</dbReference>
<dbReference type="EMBL" id="DTBD01000025">
    <property type="protein sequence ID" value="HGQ64273.1"/>
    <property type="molecule type" value="Genomic_DNA"/>
</dbReference>
<accession>A0A7C4JKV1</accession>
<dbReference type="EMBL" id="DTCK01000034">
    <property type="protein sequence ID" value="HGQ36026.1"/>
    <property type="molecule type" value="Genomic_DNA"/>
</dbReference>
<dbReference type="AlphaFoldDB" id="A0A7C4JKV1"/>
<name>A0A7C4JKV1_9CREN</name>
<proteinExistence type="predicted"/>
<feature type="domain" description="Mut7-C RNAse" evidence="1">
    <location>
        <begin position="5"/>
        <end position="151"/>
    </location>
</feature>
<evidence type="ECO:0000259" key="1">
    <source>
        <dbReference type="Pfam" id="PF01927"/>
    </source>
</evidence>
<dbReference type="PANTHER" id="PTHR39081:SF1">
    <property type="entry name" value="MUT7-C RNASE DOMAIN-CONTAINING PROTEIN"/>
    <property type="match status" value="1"/>
</dbReference>
<evidence type="ECO:0000313" key="3">
    <source>
        <dbReference type="EMBL" id="HGQ64273.1"/>
    </source>
</evidence>
<protein>
    <recommendedName>
        <fullName evidence="1">Mut7-C RNAse domain-containing protein</fullName>
    </recommendedName>
</protein>
<dbReference type="InterPro" id="IPR029060">
    <property type="entry name" value="PIN-like_dom_sf"/>
</dbReference>
<dbReference type="SUPFAM" id="SSF88723">
    <property type="entry name" value="PIN domain-like"/>
    <property type="match status" value="1"/>
</dbReference>
<dbReference type="Pfam" id="PF01927">
    <property type="entry name" value="Mut7-C"/>
    <property type="match status" value="1"/>
</dbReference>
<dbReference type="InterPro" id="IPR002782">
    <property type="entry name" value="Mut7-C_RNAse_dom"/>
</dbReference>
<reference evidence="3" key="1">
    <citation type="journal article" date="2020" name="mSystems">
        <title>Genome- and Community-Level Interaction Insights into Carbon Utilization and Element Cycling Functions of Hydrothermarchaeota in Hydrothermal Sediment.</title>
        <authorList>
            <person name="Zhou Z."/>
            <person name="Liu Y."/>
            <person name="Xu W."/>
            <person name="Pan J."/>
            <person name="Luo Z.H."/>
            <person name="Li M."/>
        </authorList>
    </citation>
    <scope>NUCLEOTIDE SEQUENCE [LARGE SCALE GENOMIC DNA]</scope>
    <source>
        <strain evidence="3">SpSt-637</strain>
        <strain evidence="2">SpSt-667</strain>
    </source>
</reference>
<evidence type="ECO:0000313" key="2">
    <source>
        <dbReference type="EMBL" id="HGQ36026.1"/>
    </source>
</evidence>
<comment type="caution">
    <text evidence="3">The sequence shown here is derived from an EMBL/GenBank/DDBJ whole genome shotgun (WGS) entry which is preliminary data.</text>
</comment>
<sequence>MPSYPKFIADAMLGHVVRWLRLLGYDTTYYRIIEDWKLIRIAKEEDRILLTRDLGLYRRARKQNIKALFIEDPDVVKVLAILSLKYSIRLDFDKNDSRCTQCNSLLRYTTSLIDISHKVSKDIALKYNEFWICPSCGKVYWQGNHWKTIFEVLEKAKAEKLKTLSKVKPSEKKIEWLSLSVYEQK</sequence>
<organism evidence="3">
    <name type="scientific">Ignisphaera aggregans</name>
    <dbReference type="NCBI Taxonomy" id="334771"/>
    <lineage>
        <taxon>Archaea</taxon>
        <taxon>Thermoproteota</taxon>
        <taxon>Thermoprotei</taxon>
        <taxon>Desulfurococcales</taxon>
        <taxon>Desulfurococcaceae</taxon>
        <taxon>Ignisphaera</taxon>
    </lineage>
</organism>
<gene>
    <name evidence="3" type="ORF">ENU08_03420</name>
    <name evidence="2" type="ORF">ENU41_05040</name>
</gene>